<keyword evidence="4" id="KW-1185">Reference proteome</keyword>
<keyword evidence="2" id="KW-0732">Signal</keyword>
<proteinExistence type="predicted"/>
<dbReference type="Proteomes" id="UP001620262">
    <property type="component" value="Unassembled WGS sequence"/>
</dbReference>
<comment type="caution">
    <text evidence="3">The sequence shown here is derived from an EMBL/GenBank/DDBJ whole genome shotgun (WGS) entry which is preliminary data.</text>
</comment>
<dbReference type="RefSeq" id="WP_404676552.1">
    <property type="nucleotide sequence ID" value="NZ_JBJDOT010000054.1"/>
</dbReference>
<evidence type="ECO:0000313" key="3">
    <source>
        <dbReference type="EMBL" id="MFK3866617.1"/>
    </source>
</evidence>
<keyword evidence="1" id="KW-0812">Transmembrane</keyword>
<protein>
    <submittedName>
        <fullName evidence="3">Uncharacterized protein</fullName>
    </submittedName>
</protein>
<sequence>MIKRILLAICVISTNSTLAAEQYSQSRCDAIKAEREKVQDRMREGYKAAEGERLRRRSTELFEILGRHCISPTNGRSYSSGSRTYTRSSANDLLTKKVHDSTVYSKTYDSDSKRLAWSSFYQYPERCRAKEMQQTDFVWCSENRAEQRAKFEAQWQAPSKASANVKQPTVVLSQQNTTAIATITHSMTLTPVSKADTRLNTVALEKEGYNYKVWQLVAVGCLAFMGVFGAYRWFKD</sequence>
<organism evidence="3 4">
    <name type="scientific">Pseudoalteromonas rhizosphaerae</name>
    <dbReference type="NCBI Taxonomy" id="2518973"/>
    <lineage>
        <taxon>Bacteria</taxon>
        <taxon>Pseudomonadati</taxon>
        <taxon>Pseudomonadota</taxon>
        <taxon>Gammaproteobacteria</taxon>
        <taxon>Alteromonadales</taxon>
        <taxon>Pseudoalteromonadaceae</taxon>
        <taxon>Pseudoalteromonas</taxon>
    </lineage>
</organism>
<keyword evidence="1" id="KW-1133">Transmembrane helix</keyword>
<gene>
    <name evidence="3" type="ORF">ACI2JU_22500</name>
</gene>
<name>A0ABW8L3L1_9GAMM</name>
<reference evidence="3 4" key="1">
    <citation type="submission" date="2024-11" db="EMBL/GenBank/DDBJ databases">
        <title>The Natural Products Discovery Center: Release of the First 8490 Sequenced Strains for Exploring Actinobacteria Biosynthetic Diversity.</title>
        <authorList>
            <person name="Kalkreuter E."/>
            <person name="Kautsar S.A."/>
            <person name="Yang D."/>
            <person name="Bader C.D."/>
            <person name="Teijaro C.N."/>
            <person name="Fluegel L."/>
            <person name="Davis C.M."/>
            <person name="Simpson J.R."/>
            <person name="Lauterbach L."/>
            <person name="Steele A.D."/>
            <person name="Gui C."/>
            <person name="Meng S."/>
            <person name="Li G."/>
            <person name="Viehrig K."/>
            <person name="Ye F."/>
            <person name="Su P."/>
            <person name="Kiefer A.F."/>
            <person name="Nichols A."/>
            <person name="Cepeda A.J."/>
            <person name="Yan W."/>
            <person name="Fan B."/>
            <person name="Jiang Y."/>
            <person name="Adhikari A."/>
            <person name="Zheng C.-J."/>
            <person name="Schuster L."/>
            <person name="Cowan T.M."/>
            <person name="Smanski M.J."/>
            <person name="Chevrette M.G."/>
            <person name="De Carvalho L.P.S."/>
            <person name="Shen B."/>
        </authorList>
    </citation>
    <scope>NUCLEOTIDE SEQUENCE [LARGE SCALE GENOMIC DNA]</scope>
    <source>
        <strain evidence="3 4">NPDC078403</strain>
    </source>
</reference>
<feature type="signal peptide" evidence="2">
    <location>
        <begin position="1"/>
        <end position="19"/>
    </location>
</feature>
<accession>A0ABW8L3L1</accession>
<feature type="transmembrane region" description="Helical" evidence="1">
    <location>
        <begin position="213"/>
        <end position="234"/>
    </location>
</feature>
<evidence type="ECO:0000256" key="1">
    <source>
        <dbReference type="SAM" id="Phobius"/>
    </source>
</evidence>
<evidence type="ECO:0000313" key="4">
    <source>
        <dbReference type="Proteomes" id="UP001620262"/>
    </source>
</evidence>
<feature type="chain" id="PRO_5046677626" evidence="2">
    <location>
        <begin position="20"/>
        <end position="236"/>
    </location>
</feature>
<evidence type="ECO:0000256" key="2">
    <source>
        <dbReference type="SAM" id="SignalP"/>
    </source>
</evidence>
<keyword evidence="1" id="KW-0472">Membrane</keyword>
<dbReference type="EMBL" id="JBJDOT010000054">
    <property type="protein sequence ID" value="MFK3866617.1"/>
    <property type="molecule type" value="Genomic_DNA"/>
</dbReference>